<evidence type="ECO:0000256" key="1">
    <source>
        <dbReference type="SAM" id="Phobius"/>
    </source>
</evidence>
<dbReference type="RefSeq" id="WP_277579334.1">
    <property type="nucleotide sequence ID" value="NZ_JANRMI010000005.1"/>
</dbReference>
<evidence type="ECO:0000313" key="3">
    <source>
        <dbReference type="Proteomes" id="UP001152321"/>
    </source>
</evidence>
<feature type="transmembrane region" description="Helical" evidence="1">
    <location>
        <begin position="6"/>
        <end position="28"/>
    </location>
</feature>
<feature type="transmembrane region" description="Helical" evidence="1">
    <location>
        <begin position="163"/>
        <end position="187"/>
    </location>
</feature>
<evidence type="ECO:0000313" key="2">
    <source>
        <dbReference type="EMBL" id="MDG0817858.1"/>
    </source>
</evidence>
<sequence length="303" mass="34700">MNKKIAAEYFILILPYAMAAVFVAGLFFRAMIYYTVRRHEWFAKEFEKRVNRFIESEIPGKVNDVSFYVLAKKTLERTYYEVFEIRDRMKRRRPDAVMAASDRVFLVRQGCAWLVKDILKQVKFLKWSENNPKLLNITKATFQHNPCFNRVFGILPMTGLNDLISILPGLFVVAGILGTFIGIAGGLSELGTMNLQDMENTKNVMDRFLHEISYAMGTSIAGIIFSLLAHITNVIFSPERSYVSMIDRFESALDLLWYRSDNNKYPEHERPFDEHRDAVEALAEDALNKEIGKATTAAVARGA</sequence>
<keyword evidence="1" id="KW-0472">Membrane</keyword>
<dbReference type="Proteomes" id="UP001152321">
    <property type="component" value="Unassembled WGS sequence"/>
</dbReference>
<proteinExistence type="predicted"/>
<evidence type="ECO:0008006" key="4">
    <source>
        <dbReference type="Google" id="ProtNLM"/>
    </source>
</evidence>
<feature type="transmembrane region" description="Helical" evidence="1">
    <location>
        <begin position="212"/>
        <end position="236"/>
    </location>
</feature>
<reference evidence="2" key="1">
    <citation type="submission" date="2022-08" db="EMBL/GenBank/DDBJ databases">
        <title>Novel Bdellovibrio Species Isolated from Svalbard: Designation Bdellovibrio svalbardensis.</title>
        <authorList>
            <person name="Mitchell R.J."/>
            <person name="Choi S.Y."/>
        </authorList>
    </citation>
    <scope>NUCLEOTIDE SEQUENCE</scope>
    <source>
        <strain evidence="2">PAP01</strain>
    </source>
</reference>
<name>A0ABT6DM34_9BACT</name>
<keyword evidence="3" id="KW-1185">Reference proteome</keyword>
<keyword evidence="1" id="KW-0812">Transmembrane</keyword>
<dbReference type="EMBL" id="JANRMI010000005">
    <property type="protein sequence ID" value="MDG0817858.1"/>
    <property type="molecule type" value="Genomic_DNA"/>
</dbReference>
<keyword evidence="1" id="KW-1133">Transmembrane helix</keyword>
<accession>A0ABT6DM34</accession>
<comment type="caution">
    <text evidence="2">The sequence shown here is derived from an EMBL/GenBank/DDBJ whole genome shotgun (WGS) entry which is preliminary data.</text>
</comment>
<organism evidence="2 3">
    <name type="scientific">Bdellovibrio svalbardensis</name>
    <dbReference type="NCBI Taxonomy" id="2972972"/>
    <lineage>
        <taxon>Bacteria</taxon>
        <taxon>Pseudomonadati</taxon>
        <taxon>Bdellovibrionota</taxon>
        <taxon>Bdellovibrionia</taxon>
        <taxon>Bdellovibrionales</taxon>
        <taxon>Pseudobdellovibrionaceae</taxon>
        <taxon>Bdellovibrio</taxon>
    </lineage>
</organism>
<protein>
    <recommendedName>
        <fullName evidence="4">MotA/TolQ/ExbB proton channel domain-containing protein</fullName>
    </recommendedName>
</protein>
<gene>
    <name evidence="2" type="ORF">NWE73_15865</name>
</gene>